<evidence type="ECO:0000256" key="6">
    <source>
        <dbReference type="SAM" id="Phobius"/>
    </source>
</evidence>
<evidence type="ECO:0000256" key="7">
    <source>
        <dbReference type="SAM" id="SignalP"/>
    </source>
</evidence>
<dbReference type="SUPFAM" id="SSF48726">
    <property type="entry name" value="Immunoglobulin"/>
    <property type="match status" value="1"/>
</dbReference>
<dbReference type="Proteomes" id="UP000695022">
    <property type="component" value="Unplaced"/>
</dbReference>
<keyword evidence="2 7" id="KW-0732">Signal</keyword>
<sequence length="464" mass="49875">MTPRRRQAADCTVVVAARLLAYIAVTTLVGRADACPDGCYCIVRRNQLVADCSSAGYADVPETLPATTLVLRMDNNSLSTLGSLTLRTVVPNLQELSLSGSGLTSLHADALVGLRNLAVLDVANNRLSAVPTVTLGGAAQLRKLDLSGNPLHDIGDAAFSALSHLTELDLSACRLEHVHDTTFVGLSALRVLRLADNRIRRLDAVCFRPLTSLMQLELSGNPLHCDCVMRDTFAWVRRRWIGHAASPVCVAPDALRGSSWENMTEARFACPPTSVLELRGPRRRHVGEYTCVAANAAGSVNASVLVDAGVGGAAPRRPRAFALPAGLAAVIIVCSFGVVVLFVVCVVGYLFRRRRTLVTKGRRRRQAKNRVKVELYAGSAAERHTKDTDAIVIMLDRGSRSSASPRSSLASSRRSPVLGSGHHDYEHIFPPLGGLRETDLDSPRTRTAGYPPVALPLNCTETNL</sequence>
<feature type="signal peptide" evidence="7">
    <location>
        <begin position="1"/>
        <end position="34"/>
    </location>
</feature>
<keyword evidence="3" id="KW-0677">Repeat</keyword>
<dbReference type="InterPro" id="IPR003591">
    <property type="entry name" value="Leu-rich_rpt_typical-subtyp"/>
</dbReference>
<evidence type="ECO:0000256" key="2">
    <source>
        <dbReference type="ARBA" id="ARBA00022729"/>
    </source>
</evidence>
<dbReference type="PANTHER" id="PTHR24369">
    <property type="entry name" value="ANTIGEN BSP, PUTATIVE-RELATED"/>
    <property type="match status" value="1"/>
</dbReference>
<proteinExistence type="predicted"/>
<feature type="chain" id="PRO_5047395178" evidence="7">
    <location>
        <begin position="35"/>
        <end position="464"/>
    </location>
</feature>
<dbReference type="Gene3D" id="2.60.40.10">
    <property type="entry name" value="Immunoglobulins"/>
    <property type="match status" value="1"/>
</dbReference>
<dbReference type="InterPro" id="IPR036179">
    <property type="entry name" value="Ig-like_dom_sf"/>
</dbReference>
<evidence type="ECO:0000256" key="5">
    <source>
        <dbReference type="SAM" id="MobiDB-lite"/>
    </source>
</evidence>
<keyword evidence="6" id="KW-0812">Transmembrane</keyword>
<evidence type="ECO:0000313" key="9">
    <source>
        <dbReference type="Proteomes" id="UP000695022"/>
    </source>
</evidence>
<feature type="transmembrane region" description="Helical" evidence="6">
    <location>
        <begin position="325"/>
        <end position="351"/>
    </location>
</feature>
<feature type="compositionally biased region" description="Low complexity" evidence="5">
    <location>
        <begin position="400"/>
        <end position="416"/>
    </location>
</feature>
<evidence type="ECO:0000259" key="8">
    <source>
        <dbReference type="PROSITE" id="PS50835"/>
    </source>
</evidence>
<dbReference type="GeneID" id="106805866"/>
<keyword evidence="6" id="KW-0472">Membrane</keyword>
<dbReference type="Pfam" id="PF13855">
    <property type="entry name" value="LRR_8"/>
    <property type="match status" value="2"/>
</dbReference>
<dbReference type="InterPro" id="IPR050541">
    <property type="entry name" value="LRR_TM_domain-containing"/>
</dbReference>
<feature type="region of interest" description="Disordered" evidence="5">
    <location>
        <begin position="400"/>
        <end position="422"/>
    </location>
</feature>
<evidence type="ECO:0000256" key="3">
    <source>
        <dbReference type="ARBA" id="ARBA00022737"/>
    </source>
</evidence>
<gene>
    <name evidence="10" type="primary">LOC106805866</name>
</gene>
<evidence type="ECO:0000256" key="4">
    <source>
        <dbReference type="ARBA" id="ARBA00023157"/>
    </source>
</evidence>
<dbReference type="SUPFAM" id="SSF52058">
    <property type="entry name" value="L domain-like"/>
    <property type="match status" value="1"/>
</dbReference>
<dbReference type="InterPro" id="IPR001611">
    <property type="entry name" value="Leu-rich_rpt"/>
</dbReference>
<organism evidence="9 10">
    <name type="scientific">Priapulus caudatus</name>
    <name type="common">Priapulid worm</name>
    <dbReference type="NCBI Taxonomy" id="37621"/>
    <lineage>
        <taxon>Eukaryota</taxon>
        <taxon>Metazoa</taxon>
        <taxon>Ecdysozoa</taxon>
        <taxon>Scalidophora</taxon>
        <taxon>Priapulida</taxon>
        <taxon>Priapulimorpha</taxon>
        <taxon>Priapulimorphida</taxon>
        <taxon>Priapulidae</taxon>
        <taxon>Priapulus</taxon>
    </lineage>
</organism>
<name>A0ABM1DT53_PRICU</name>
<feature type="region of interest" description="Disordered" evidence="5">
    <location>
        <begin position="434"/>
        <end position="453"/>
    </location>
</feature>
<dbReference type="PANTHER" id="PTHR24369:SF210">
    <property type="entry name" value="CHAOPTIN-RELATED"/>
    <property type="match status" value="1"/>
</dbReference>
<dbReference type="RefSeq" id="XP_014663124.1">
    <property type="nucleotide sequence ID" value="XM_014807638.1"/>
</dbReference>
<reference evidence="10" key="1">
    <citation type="submission" date="2025-08" db="UniProtKB">
        <authorList>
            <consortium name="RefSeq"/>
        </authorList>
    </citation>
    <scope>IDENTIFICATION</scope>
</reference>
<evidence type="ECO:0000256" key="1">
    <source>
        <dbReference type="ARBA" id="ARBA00022614"/>
    </source>
</evidence>
<dbReference type="SMART" id="SM00082">
    <property type="entry name" value="LRRCT"/>
    <property type="match status" value="1"/>
</dbReference>
<dbReference type="PROSITE" id="PS51450">
    <property type="entry name" value="LRR"/>
    <property type="match status" value="1"/>
</dbReference>
<dbReference type="PROSITE" id="PS50835">
    <property type="entry name" value="IG_LIKE"/>
    <property type="match status" value="1"/>
</dbReference>
<dbReference type="InterPro" id="IPR032675">
    <property type="entry name" value="LRR_dom_sf"/>
</dbReference>
<keyword evidence="9" id="KW-1185">Reference proteome</keyword>
<evidence type="ECO:0000313" key="10">
    <source>
        <dbReference type="RefSeq" id="XP_014663124.1"/>
    </source>
</evidence>
<keyword evidence="1" id="KW-0433">Leucine-rich repeat</keyword>
<keyword evidence="6" id="KW-1133">Transmembrane helix</keyword>
<accession>A0ABM1DT53</accession>
<dbReference type="InterPro" id="IPR013783">
    <property type="entry name" value="Ig-like_fold"/>
</dbReference>
<dbReference type="InterPro" id="IPR007110">
    <property type="entry name" value="Ig-like_dom"/>
</dbReference>
<dbReference type="Gene3D" id="3.80.10.10">
    <property type="entry name" value="Ribonuclease Inhibitor"/>
    <property type="match status" value="2"/>
</dbReference>
<feature type="domain" description="Ig-like" evidence="8">
    <location>
        <begin position="209"/>
        <end position="307"/>
    </location>
</feature>
<protein>
    <submittedName>
        <fullName evidence="10">Chondroadherin-like protein</fullName>
    </submittedName>
</protein>
<dbReference type="SMART" id="SM00369">
    <property type="entry name" value="LRR_TYP"/>
    <property type="match status" value="6"/>
</dbReference>
<dbReference type="InterPro" id="IPR000483">
    <property type="entry name" value="Cys-rich_flank_reg_C"/>
</dbReference>
<keyword evidence="4" id="KW-1015">Disulfide bond</keyword>